<protein>
    <submittedName>
        <fullName evidence="1">Uncharacterized protein</fullName>
    </submittedName>
</protein>
<proteinExistence type="predicted"/>
<dbReference type="AlphaFoldDB" id="A0ABD1Y0N9"/>
<comment type="caution">
    <text evidence="1">The sequence shown here is derived from an EMBL/GenBank/DDBJ whole genome shotgun (WGS) entry which is preliminary data.</text>
</comment>
<gene>
    <name evidence="1" type="ORF">R1flu_000355</name>
</gene>
<keyword evidence="2" id="KW-1185">Reference proteome</keyword>
<evidence type="ECO:0000313" key="1">
    <source>
        <dbReference type="EMBL" id="KAL2620150.1"/>
    </source>
</evidence>
<organism evidence="1 2">
    <name type="scientific">Riccia fluitans</name>
    <dbReference type="NCBI Taxonomy" id="41844"/>
    <lineage>
        <taxon>Eukaryota</taxon>
        <taxon>Viridiplantae</taxon>
        <taxon>Streptophyta</taxon>
        <taxon>Embryophyta</taxon>
        <taxon>Marchantiophyta</taxon>
        <taxon>Marchantiopsida</taxon>
        <taxon>Marchantiidae</taxon>
        <taxon>Marchantiales</taxon>
        <taxon>Ricciaceae</taxon>
        <taxon>Riccia</taxon>
    </lineage>
</organism>
<sequence length="121" mass="13389">MVHIRSILSIAPTLNPTVEGQFFQTGMDDGVDRHYALSLALLIRSCESAEESQSQAGLAELSLLGAVGDKHLERHKNLCCSESHSFLKPSARILEPSTAFCRLMWEVNYSQAKKTIDVADR</sequence>
<dbReference type="Proteomes" id="UP001605036">
    <property type="component" value="Unassembled WGS sequence"/>
</dbReference>
<name>A0ABD1Y0N9_9MARC</name>
<reference evidence="1 2" key="1">
    <citation type="submission" date="2024-09" db="EMBL/GenBank/DDBJ databases">
        <title>Chromosome-scale assembly of Riccia fluitans.</title>
        <authorList>
            <person name="Paukszto L."/>
            <person name="Sawicki J."/>
            <person name="Karawczyk K."/>
            <person name="Piernik-Szablinska J."/>
            <person name="Szczecinska M."/>
            <person name="Mazdziarz M."/>
        </authorList>
    </citation>
    <scope>NUCLEOTIDE SEQUENCE [LARGE SCALE GENOMIC DNA]</scope>
    <source>
        <strain evidence="1">Rf_01</strain>
        <tissue evidence="1">Aerial parts of the thallus</tissue>
    </source>
</reference>
<dbReference type="EMBL" id="JBHFFA010000006">
    <property type="protein sequence ID" value="KAL2620150.1"/>
    <property type="molecule type" value="Genomic_DNA"/>
</dbReference>
<accession>A0ABD1Y0N9</accession>
<evidence type="ECO:0000313" key="2">
    <source>
        <dbReference type="Proteomes" id="UP001605036"/>
    </source>
</evidence>